<evidence type="ECO:0000313" key="3">
    <source>
        <dbReference type="EMBL" id="GMN59522.1"/>
    </source>
</evidence>
<evidence type="ECO:0000256" key="1">
    <source>
        <dbReference type="SAM" id="MobiDB-lite"/>
    </source>
</evidence>
<comment type="caution">
    <text evidence="3">The sequence shown here is derived from an EMBL/GenBank/DDBJ whole genome shotgun (WGS) entry which is preliminary data.</text>
</comment>
<sequence>MSNSLVHGLSWIGLAAPITPWLYVTVSLPAMLDARLWRNGTADCRIVTNVAEPGSLVPNPKRNKAKGKNKGNKPVAKAPAPKKSTKTKKRKVDPKNAKCFFCGKKGHFNRHFR</sequence>
<evidence type="ECO:0008006" key="5">
    <source>
        <dbReference type="Google" id="ProtNLM"/>
    </source>
</evidence>
<keyword evidence="2" id="KW-1133">Transmembrane helix</keyword>
<evidence type="ECO:0000256" key="2">
    <source>
        <dbReference type="SAM" id="Phobius"/>
    </source>
</evidence>
<dbReference type="SUPFAM" id="SSF57756">
    <property type="entry name" value="Retrovirus zinc finger-like domains"/>
    <property type="match status" value="1"/>
</dbReference>
<keyword evidence="4" id="KW-1185">Reference proteome</keyword>
<gene>
    <name evidence="3" type="ORF">TIFTF001_028607</name>
</gene>
<evidence type="ECO:0000313" key="4">
    <source>
        <dbReference type="Proteomes" id="UP001187192"/>
    </source>
</evidence>
<feature type="compositionally biased region" description="Basic residues" evidence="1">
    <location>
        <begin position="83"/>
        <end position="92"/>
    </location>
</feature>
<organism evidence="3 4">
    <name type="scientific">Ficus carica</name>
    <name type="common">Common fig</name>
    <dbReference type="NCBI Taxonomy" id="3494"/>
    <lineage>
        <taxon>Eukaryota</taxon>
        <taxon>Viridiplantae</taxon>
        <taxon>Streptophyta</taxon>
        <taxon>Embryophyta</taxon>
        <taxon>Tracheophyta</taxon>
        <taxon>Spermatophyta</taxon>
        <taxon>Magnoliopsida</taxon>
        <taxon>eudicotyledons</taxon>
        <taxon>Gunneridae</taxon>
        <taxon>Pentapetalae</taxon>
        <taxon>rosids</taxon>
        <taxon>fabids</taxon>
        <taxon>Rosales</taxon>
        <taxon>Moraceae</taxon>
        <taxon>Ficeae</taxon>
        <taxon>Ficus</taxon>
    </lineage>
</organism>
<reference evidence="3" key="1">
    <citation type="submission" date="2023-07" db="EMBL/GenBank/DDBJ databases">
        <title>draft genome sequence of fig (Ficus carica).</title>
        <authorList>
            <person name="Takahashi T."/>
            <person name="Nishimura K."/>
        </authorList>
    </citation>
    <scope>NUCLEOTIDE SEQUENCE</scope>
</reference>
<dbReference type="Proteomes" id="UP001187192">
    <property type="component" value="Unassembled WGS sequence"/>
</dbReference>
<name>A0AA88DQ28_FICCA</name>
<keyword evidence="2" id="KW-0472">Membrane</keyword>
<feature type="compositionally biased region" description="Basic residues" evidence="1">
    <location>
        <begin position="61"/>
        <end position="71"/>
    </location>
</feature>
<keyword evidence="2" id="KW-0812">Transmembrane</keyword>
<dbReference type="AlphaFoldDB" id="A0AA88DQ28"/>
<feature type="transmembrane region" description="Helical" evidence="2">
    <location>
        <begin position="12"/>
        <end position="32"/>
    </location>
</feature>
<feature type="region of interest" description="Disordered" evidence="1">
    <location>
        <begin position="53"/>
        <end position="93"/>
    </location>
</feature>
<dbReference type="GO" id="GO:0008270">
    <property type="term" value="F:zinc ion binding"/>
    <property type="evidence" value="ECO:0007669"/>
    <property type="project" value="InterPro"/>
</dbReference>
<dbReference type="InterPro" id="IPR036875">
    <property type="entry name" value="Znf_CCHC_sf"/>
</dbReference>
<proteinExistence type="predicted"/>
<accession>A0AA88DQ28</accession>
<protein>
    <recommendedName>
        <fullName evidence="5">CCHC-type domain-containing protein</fullName>
    </recommendedName>
</protein>
<dbReference type="EMBL" id="BTGU01000088">
    <property type="protein sequence ID" value="GMN59522.1"/>
    <property type="molecule type" value="Genomic_DNA"/>
</dbReference>
<dbReference type="GO" id="GO:0003676">
    <property type="term" value="F:nucleic acid binding"/>
    <property type="evidence" value="ECO:0007669"/>
    <property type="project" value="InterPro"/>
</dbReference>
<feature type="compositionally biased region" description="Low complexity" evidence="1">
    <location>
        <begin position="72"/>
        <end position="82"/>
    </location>
</feature>